<evidence type="ECO:0000256" key="5">
    <source>
        <dbReference type="ARBA" id="ARBA00022490"/>
    </source>
</evidence>
<evidence type="ECO:0000256" key="8">
    <source>
        <dbReference type="PIRNR" id="PIRNR003107"/>
    </source>
</evidence>
<dbReference type="SUPFAM" id="SSF109755">
    <property type="entry name" value="PhoU-like"/>
    <property type="match status" value="1"/>
</dbReference>
<reference evidence="10 11" key="1">
    <citation type="submission" date="2019-03" db="EMBL/GenBank/DDBJ databases">
        <title>Genomic Encyclopedia of Type Strains, Phase IV (KMG-IV): sequencing the most valuable type-strain genomes for metagenomic binning, comparative biology and taxonomic classification.</title>
        <authorList>
            <person name="Goeker M."/>
        </authorList>
    </citation>
    <scope>NUCLEOTIDE SEQUENCE [LARGE SCALE GENOMIC DNA]</scope>
    <source>
        <strain evidence="10 11">DSM 24984</strain>
    </source>
</reference>
<comment type="subcellular location">
    <subcellularLocation>
        <location evidence="1 8">Cytoplasm</location>
    </subcellularLocation>
</comment>
<evidence type="ECO:0000256" key="3">
    <source>
        <dbReference type="ARBA" id="ARBA00011738"/>
    </source>
</evidence>
<dbReference type="GO" id="GO:0006817">
    <property type="term" value="P:phosphate ion transport"/>
    <property type="evidence" value="ECO:0007669"/>
    <property type="project" value="UniProtKB-KW"/>
</dbReference>
<dbReference type="InterPro" id="IPR038078">
    <property type="entry name" value="PhoU-like_sf"/>
</dbReference>
<dbReference type="GO" id="GO:0030643">
    <property type="term" value="P:intracellular phosphate ion homeostasis"/>
    <property type="evidence" value="ECO:0007669"/>
    <property type="project" value="InterPro"/>
</dbReference>
<dbReference type="OrthoDB" id="9814256at2"/>
<feature type="domain" description="PhoU" evidence="9">
    <location>
        <begin position="120"/>
        <end position="205"/>
    </location>
</feature>
<feature type="domain" description="PhoU" evidence="9">
    <location>
        <begin position="17"/>
        <end position="104"/>
    </location>
</feature>
<sequence length="226" mass="25891">MAAIRQEKEYIQLKGMLAEMATTATKMVSDSIKSLVNRDPELALKVIEEDERLDRLDVDIDEHCVKMLALFEPKAIDLRYVITATRIITDIERVGDHSVSICRDSIRLSEQPQLKPYIDIPKMAEIATGMIHDSLEAFFNSDTKLAFDVIKRDDLIDQLNDQVTRELLTYTMEDVTKLHAVLSVLNISRRLERIADHATNIAEMVYYMVEGKIIRHTVLTVEEEEA</sequence>
<evidence type="ECO:0000256" key="7">
    <source>
        <dbReference type="ARBA" id="ARBA00056181"/>
    </source>
</evidence>
<comment type="caution">
    <text evidence="10">The sequence shown here is derived from an EMBL/GenBank/DDBJ whole genome shotgun (WGS) entry which is preliminary data.</text>
</comment>
<dbReference type="Pfam" id="PF01895">
    <property type="entry name" value="PhoU"/>
    <property type="match status" value="2"/>
</dbReference>
<dbReference type="PANTHER" id="PTHR42930">
    <property type="entry name" value="PHOSPHATE-SPECIFIC TRANSPORT SYSTEM ACCESSORY PROTEIN PHOU"/>
    <property type="match status" value="1"/>
</dbReference>
<evidence type="ECO:0000259" key="9">
    <source>
        <dbReference type="Pfam" id="PF01895"/>
    </source>
</evidence>
<dbReference type="Proteomes" id="UP000294614">
    <property type="component" value="Unassembled WGS sequence"/>
</dbReference>
<evidence type="ECO:0000313" key="11">
    <source>
        <dbReference type="Proteomes" id="UP000294614"/>
    </source>
</evidence>
<dbReference type="InterPro" id="IPR026022">
    <property type="entry name" value="PhoU_dom"/>
</dbReference>
<dbReference type="RefSeq" id="WP_132873467.1">
    <property type="nucleotide sequence ID" value="NZ_JAJUHT010000001.1"/>
</dbReference>
<evidence type="ECO:0000313" key="10">
    <source>
        <dbReference type="EMBL" id="TCK60627.1"/>
    </source>
</evidence>
<dbReference type="InterPro" id="IPR028366">
    <property type="entry name" value="PhoU"/>
</dbReference>
<accession>A0A4R1K9D1</accession>
<dbReference type="EMBL" id="SMGG01000004">
    <property type="protein sequence ID" value="TCK60627.1"/>
    <property type="molecule type" value="Genomic_DNA"/>
</dbReference>
<gene>
    <name evidence="10" type="ORF">C8D98_1505</name>
</gene>
<keyword evidence="6 8" id="KW-0592">Phosphate transport</keyword>
<protein>
    <recommendedName>
        <fullName evidence="8">Phosphate-specific transport system accessory protein PhoU</fullName>
    </recommendedName>
</protein>
<evidence type="ECO:0000256" key="2">
    <source>
        <dbReference type="ARBA" id="ARBA00008107"/>
    </source>
</evidence>
<evidence type="ECO:0000256" key="4">
    <source>
        <dbReference type="ARBA" id="ARBA00022448"/>
    </source>
</evidence>
<keyword evidence="5 8" id="KW-0963">Cytoplasm</keyword>
<dbReference type="NCBIfam" id="TIGR02135">
    <property type="entry name" value="phoU_full"/>
    <property type="match status" value="1"/>
</dbReference>
<dbReference type="GO" id="GO:0045936">
    <property type="term" value="P:negative regulation of phosphate metabolic process"/>
    <property type="evidence" value="ECO:0007669"/>
    <property type="project" value="InterPro"/>
</dbReference>
<dbReference type="PIRSF" id="PIRSF003107">
    <property type="entry name" value="PhoU"/>
    <property type="match status" value="1"/>
</dbReference>
<organism evidence="10 11">
    <name type="scientific">Seleniivibrio woodruffii</name>
    <dbReference type="NCBI Taxonomy" id="1078050"/>
    <lineage>
        <taxon>Bacteria</taxon>
        <taxon>Pseudomonadati</taxon>
        <taxon>Deferribacterota</taxon>
        <taxon>Deferribacteres</taxon>
        <taxon>Deferribacterales</taxon>
        <taxon>Geovibrionaceae</taxon>
        <taxon>Seleniivibrio</taxon>
    </lineage>
</organism>
<keyword evidence="4 8" id="KW-0813">Transport</keyword>
<dbReference type="PANTHER" id="PTHR42930:SF3">
    <property type="entry name" value="PHOSPHATE-SPECIFIC TRANSPORT SYSTEM ACCESSORY PROTEIN PHOU"/>
    <property type="match status" value="1"/>
</dbReference>
<name>A0A4R1K9D1_9BACT</name>
<evidence type="ECO:0000256" key="6">
    <source>
        <dbReference type="ARBA" id="ARBA00022592"/>
    </source>
</evidence>
<evidence type="ECO:0000256" key="1">
    <source>
        <dbReference type="ARBA" id="ARBA00004496"/>
    </source>
</evidence>
<comment type="function">
    <text evidence="7 8">Plays a role in the regulation of phosphate uptake.</text>
</comment>
<dbReference type="Gene3D" id="1.20.58.220">
    <property type="entry name" value="Phosphate transport system protein phou homolog 2, domain 2"/>
    <property type="match status" value="2"/>
</dbReference>
<proteinExistence type="inferred from homology"/>
<keyword evidence="11" id="KW-1185">Reference proteome</keyword>
<comment type="similarity">
    <text evidence="2 8">Belongs to the PhoU family.</text>
</comment>
<comment type="subunit">
    <text evidence="3 8">Homodimer.</text>
</comment>
<dbReference type="GO" id="GO:0005737">
    <property type="term" value="C:cytoplasm"/>
    <property type="evidence" value="ECO:0007669"/>
    <property type="project" value="UniProtKB-SubCell"/>
</dbReference>
<dbReference type="FunFam" id="1.20.58.220:FF:000004">
    <property type="entry name" value="Phosphate-specific transport system accessory protein PhoU"/>
    <property type="match status" value="1"/>
</dbReference>
<dbReference type="AlphaFoldDB" id="A0A4R1K9D1"/>